<feature type="transmembrane region" description="Helical" evidence="13 14">
    <location>
        <begin position="56"/>
        <end position="75"/>
    </location>
</feature>
<keyword evidence="16" id="KW-1185">Reference proteome</keyword>
<dbReference type="eggNOG" id="ENOG502QRGH">
    <property type="taxonomic scope" value="Eukaryota"/>
</dbReference>
<comment type="similarity">
    <text evidence="13 14">Belongs to the class VI-like SAM-binding methyltransferase superfamily. CHO2 family.</text>
</comment>
<evidence type="ECO:0000256" key="3">
    <source>
        <dbReference type="ARBA" id="ARBA00022603"/>
    </source>
</evidence>
<evidence type="ECO:0000313" key="16">
    <source>
        <dbReference type="Proteomes" id="UP000005666"/>
    </source>
</evidence>
<reference evidence="15 16" key="1">
    <citation type="journal article" date="2011" name="Proc. Natl. Acad. Sci. U.S.A.">
        <title>Evolutionary erosion of yeast sex chromosomes by mating-type switching accidents.</title>
        <authorList>
            <person name="Gordon J.L."/>
            <person name="Armisen D."/>
            <person name="Proux-Wera E."/>
            <person name="Oheigeartaigh S.S."/>
            <person name="Byrne K.P."/>
            <person name="Wolfe K.H."/>
        </authorList>
    </citation>
    <scope>NUCLEOTIDE SEQUENCE [LARGE SCALE GENOMIC DNA]</scope>
    <source>
        <strain evidence="16">ATCC 24235 / CBS 4417 / NBRC 1672 / NRRL Y-8282 / UCD 70-5</strain>
    </source>
</reference>
<comment type="subcellular location">
    <subcellularLocation>
        <location evidence="1">Endomembrane system</location>
        <topology evidence="1">Multi-pass membrane protein</topology>
    </subcellularLocation>
    <subcellularLocation>
        <location evidence="13 14">Endoplasmic reticulum membrane</location>
        <topology evidence="13 14">Multi-pass membrane protein</topology>
    </subcellularLocation>
</comment>
<feature type="transmembrane region" description="Helical" evidence="13 14">
    <location>
        <begin position="87"/>
        <end position="108"/>
    </location>
</feature>
<evidence type="ECO:0000256" key="8">
    <source>
        <dbReference type="ARBA" id="ARBA00022989"/>
    </source>
</evidence>
<accession>G8BZJ2</accession>
<evidence type="ECO:0000256" key="4">
    <source>
        <dbReference type="ARBA" id="ARBA00022679"/>
    </source>
</evidence>
<name>G8BZJ2_TETPH</name>
<keyword evidence="4 13" id="KW-0808">Transferase</keyword>
<evidence type="ECO:0000256" key="6">
    <source>
        <dbReference type="ARBA" id="ARBA00022692"/>
    </source>
</evidence>
<dbReference type="STRING" id="1071381.G8BZJ2"/>
<dbReference type="PIRSF" id="PIRSF000383">
    <property type="entry name" value="PEAMT"/>
    <property type="match status" value="1"/>
</dbReference>
<dbReference type="PANTHER" id="PTHR32138:SF0">
    <property type="entry name" value="PHOSPHATIDYLETHANOLAMINE N-METHYLTRANSFERASE"/>
    <property type="match status" value="1"/>
</dbReference>
<organism evidence="15 16">
    <name type="scientific">Tetrapisispora phaffii (strain ATCC 24235 / CBS 4417 / NBRC 1672 / NRRL Y-8282 / UCD 70-5)</name>
    <name type="common">Yeast</name>
    <name type="synonym">Fabospora phaffii</name>
    <dbReference type="NCBI Taxonomy" id="1071381"/>
    <lineage>
        <taxon>Eukaryota</taxon>
        <taxon>Fungi</taxon>
        <taxon>Dikarya</taxon>
        <taxon>Ascomycota</taxon>
        <taxon>Saccharomycotina</taxon>
        <taxon>Saccharomycetes</taxon>
        <taxon>Saccharomycetales</taxon>
        <taxon>Saccharomycetaceae</taxon>
        <taxon>Tetrapisispora</taxon>
    </lineage>
</organism>
<dbReference type="AlphaFoldDB" id="G8BZJ2"/>
<feature type="transmembrane region" description="Helical" evidence="13 14">
    <location>
        <begin position="344"/>
        <end position="363"/>
    </location>
</feature>
<evidence type="ECO:0000256" key="13">
    <source>
        <dbReference type="HAMAP-Rule" id="MF_03217"/>
    </source>
</evidence>
<dbReference type="HAMAP" id="MF_03217">
    <property type="entry name" value="PEMT"/>
    <property type="match status" value="1"/>
</dbReference>
<dbReference type="UniPathway" id="UPA00753"/>
<dbReference type="GO" id="GO:0004608">
    <property type="term" value="F:phosphatidylethanolamine N-methyltransferase activity"/>
    <property type="evidence" value="ECO:0007669"/>
    <property type="project" value="UniProtKB-UniRule"/>
</dbReference>
<dbReference type="Pfam" id="PF04191">
    <property type="entry name" value="PEMT"/>
    <property type="match status" value="2"/>
</dbReference>
<dbReference type="Proteomes" id="UP000005666">
    <property type="component" value="Chromosome 11"/>
</dbReference>
<keyword evidence="6 13" id="KW-0812">Transmembrane</keyword>
<dbReference type="InterPro" id="IPR007318">
    <property type="entry name" value="Phopholipid_MeTrfase"/>
</dbReference>
<dbReference type="EC" id="2.1.1.17" evidence="13 14"/>
<proteinExistence type="inferred from homology"/>
<evidence type="ECO:0000256" key="5">
    <source>
        <dbReference type="ARBA" id="ARBA00022691"/>
    </source>
</evidence>
<keyword evidence="8 13" id="KW-1133">Transmembrane helix</keyword>
<keyword evidence="12 13" id="KW-1208">Phospholipid metabolism</keyword>
<dbReference type="RefSeq" id="XP_003687754.1">
    <property type="nucleotide sequence ID" value="XM_003687706.1"/>
</dbReference>
<keyword evidence="9 13" id="KW-0443">Lipid metabolism</keyword>
<dbReference type="GO" id="GO:0032259">
    <property type="term" value="P:methylation"/>
    <property type="evidence" value="ECO:0007669"/>
    <property type="project" value="UniProtKB-KW"/>
</dbReference>
<evidence type="ECO:0000256" key="9">
    <source>
        <dbReference type="ARBA" id="ARBA00023098"/>
    </source>
</evidence>
<dbReference type="GO" id="GO:0005789">
    <property type="term" value="C:endoplasmic reticulum membrane"/>
    <property type="evidence" value="ECO:0007669"/>
    <property type="project" value="UniProtKB-SubCell"/>
</dbReference>
<comment type="function">
    <text evidence="13 14">Catalyzes the first step of the methylation pathway of phosphatidylcholine biosynthesis, the SAM-dependent methylation of phosphatidylethanolamine (PE) to phosphatidylmonomethylethanolamine (PMME).</text>
</comment>
<evidence type="ECO:0000256" key="12">
    <source>
        <dbReference type="ARBA" id="ARBA00023264"/>
    </source>
</evidence>
<keyword evidence="3 13" id="KW-0489">Methyltransferase</keyword>
<dbReference type="OMA" id="PPVTHDM"/>
<evidence type="ECO:0000256" key="14">
    <source>
        <dbReference type="RuleBase" id="RU361122"/>
    </source>
</evidence>
<feature type="transmembrane region" description="Helical" evidence="13 14">
    <location>
        <begin position="448"/>
        <end position="464"/>
    </location>
</feature>
<dbReference type="GeneID" id="11533244"/>
<feature type="transmembrane region" description="Helical" evidence="13 14">
    <location>
        <begin position="369"/>
        <end position="390"/>
    </location>
</feature>
<dbReference type="Gene3D" id="1.20.120.1630">
    <property type="match status" value="1"/>
</dbReference>
<dbReference type="PANTHER" id="PTHR32138">
    <property type="entry name" value="PHOSPHATIDYLETHANOLAMINE N-METHYLTRANSFERASE"/>
    <property type="match status" value="1"/>
</dbReference>
<dbReference type="EMBL" id="HE612866">
    <property type="protein sequence ID" value="CCE65320.1"/>
    <property type="molecule type" value="Genomic_DNA"/>
</dbReference>
<comment type="catalytic activity">
    <reaction evidence="13 14">
        <text>a 1,2-diacyl-sn-glycero-3-phosphoethanolamine + S-adenosyl-L-methionine = a 1,2-diacyl-sn-glycero-3-phospho-N-methylethanolamine + S-adenosyl-L-homocysteine + H(+)</text>
        <dbReference type="Rhea" id="RHEA:11164"/>
        <dbReference type="ChEBI" id="CHEBI:15378"/>
        <dbReference type="ChEBI" id="CHEBI:57856"/>
        <dbReference type="ChEBI" id="CHEBI:59789"/>
        <dbReference type="ChEBI" id="CHEBI:64573"/>
        <dbReference type="ChEBI" id="CHEBI:64612"/>
        <dbReference type="EC" id="2.1.1.17"/>
    </reaction>
</comment>
<keyword evidence="11 13" id="KW-0594">Phospholipid biosynthesis</keyword>
<dbReference type="KEGG" id="tpf:TPHA_0K01880"/>
<dbReference type="PROSITE" id="PS51598">
    <property type="entry name" value="SAM_CHO2"/>
    <property type="match status" value="1"/>
</dbReference>
<evidence type="ECO:0000256" key="7">
    <source>
        <dbReference type="ARBA" id="ARBA00022824"/>
    </source>
</evidence>
<keyword evidence="7 13" id="KW-0256">Endoplasmic reticulum</keyword>
<keyword evidence="5 13" id="KW-0949">S-adenosyl-L-methionine</keyword>
<protein>
    <recommendedName>
        <fullName evidence="13 14">Phosphatidylethanolamine N-methyltransferase</fullName>
        <shortName evidence="13">PE methyltransferase</shortName>
        <shortName evidence="13 14">PEAMT</shortName>
        <shortName evidence="13">PEMT</shortName>
        <ecNumber evidence="13 14">2.1.1.17</ecNumber>
    </recommendedName>
</protein>
<keyword evidence="10 13" id="KW-0472">Membrane</keyword>
<dbReference type="HOGENOM" id="CLU_005987_0_1_1"/>
<evidence type="ECO:0000256" key="1">
    <source>
        <dbReference type="ARBA" id="ARBA00004127"/>
    </source>
</evidence>
<comment type="caution">
    <text evidence="13 14">Lacks conserved residue(s) required for the propagation of feature annotation.</text>
</comment>
<gene>
    <name evidence="15" type="primary">TPHA0K01880</name>
    <name evidence="15" type="ordered locus">TPHA_0K01880</name>
</gene>
<evidence type="ECO:0000313" key="15">
    <source>
        <dbReference type="EMBL" id="CCE65320.1"/>
    </source>
</evidence>
<dbReference type="OrthoDB" id="4583at2759"/>
<dbReference type="GO" id="GO:0006656">
    <property type="term" value="P:phosphatidylcholine biosynthetic process"/>
    <property type="evidence" value="ECO:0007669"/>
    <property type="project" value="UniProtKB-UniRule"/>
</dbReference>
<feature type="transmembrane region" description="Helical" evidence="13 14">
    <location>
        <begin position="198"/>
        <end position="216"/>
    </location>
</feature>
<evidence type="ECO:0000256" key="10">
    <source>
        <dbReference type="ARBA" id="ARBA00023136"/>
    </source>
</evidence>
<sequence>MSNTIEIESTSKNSSKDAADKSKKLIARTRSSGVSFNPPVTHDMVRSLFDPTLKKSFLEICITLTIILNFILAYYMVKFIGLSYTKLFYLCQYVIWRLGYNFGIGYILHNQSNYESLTNFANDRKLFDKKEQKNSLLSRFAQFEINSKLEGNDSLYSYPTELNVWLLFRQFVDLILMQDFSTYIIYVYLSFPNKLNDYYNFNSFLGLMMILFNVWVKLDAHRVVKDYAWYWGDFFFLQDTELTFDGVFNISPHPMYSIGYLGYYGLSLICNDYRVLLVSIWGHFLQFLFLKYVENPHIEKIYGVSNDTAINSNIDDLISKEHYDYSRPLISTGIYFQNFQYLRFTDYFTVSTVIVLISWFLMSKPSNTFLFYFTMFVKLVTWSGISMILYQQSHYKWFTKLFLKNGYTQIYSYQNWQFIYSFTLVVNNTLLFCQTLGKLATLYPFSQLYSKIIFGILLCCLQIWCNGEIRDAISDFGWFYGDFFLTNYITSRKLSSRGIYRYLNNPEAILGVAGIWGTVLMTDFCHENIILAVEWTLTNFIFVKYIEQPHVAKVYGNSVRISGVSKTLLALKPIKSVTSFVDIVSNKMMHSLSYLDSDSETEHNTSDTDSVSSGDKDIFKFSKYKLEHNNTDKISPNSEFKVEGLQNDINLLPNKITVSWKLPASIYNEKSWIGLYNVLDVGNDRLRTRVSSMNHWSATSKSAYPHNPINSASVSEFQKTGSSFSGKVVFDASLLHFKPGIYELRFHGNSSHKVLMISRPFQLGYPKLELESREDIKKALTDILTKCGSVKDGKYVESANKNFPIIACRKLIKDSLDVELSIDYIRRVNGDLDTISTKIHEIKVILEKL</sequence>
<evidence type="ECO:0000256" key="11">
    <source>
        <dbReference type="ARBA" id="ARBA00023209"/>
    </source>
</evidence>
<feature type="transmembrane region" description="Helical" evidence="13 14">
    <location>
        <begin position="171"/>
        <end position="191"/>
    </location>
</feature>
<dbReference type="InterPro" id="IPR016219">
    <property type="entry name" value="Phosphatid-EA_MeTrfase_fun"/>
</dbReference>
<keyword evidence="2 13" id="KW-0444">Lipid biosynthesis</keyword>
<evidence type="ECO:0000256" key="2">
    <source>
        <dbReference type="ARBA" id="ARBA00022516"/>
    </source>
</evidence>
<comment type="pathway">
    <text evidence="13 14">Phospholipid metabolism; phosphatidylcholine biosynthesis.</text>
</comment>